<sequence length="142" mass="16378">MTGTAQFMAAEVLQAILTEIPIKHEPRHDIESFIYVLGYSLTRRAVLESQSLDEDTRKKLHLFFYSTFGRMKLDDIWTSRRGQGPLTLSIRFPTLVSTPMAELLRILEAWVNQSRLPSEWNPKPLTHAYMLSELDKAIGRMV</sequence>
<dbReference type="OrthoDB" id="3271139at2759"/>
<evidence type="ECO:0000313" key="3">
    <source>
        <dbReference type="Proteomes" id="UP000054477"/>
    </source>
</evidence>
<keyword evidence="3" id="KW-1185">Reference proteome</keyword>
<evidence type="ECO:0000259" key="1">
    <source>
        <dbReference type="Pfam" id="PF17667"/>
    </source>
</evidence>
<feature type="domain" description="Fungal-type protein kinase" evidence="1">
    <location>
        <begin position="2"/>
        <end position="38"/>
    </location>
</feature>
<gene>
    <name evidence="2" type="ORF">K443DRAFT_683494</name>
</gene>
<evidence type="ECO:0000313" key="2">
    <source>
        <dbReference type="EMBL" id="KIJ94812.1"/>
    </source>
</evidence>
<reference evidence="3" key="2">
    <citation type="submission" date="2015-01" db="EMBL/GenBank/DDBJ databases">
        <title>Evolutionary Origins and Diversification of the Mycorrhizal Mutualists.</title>
        <authorList>
            <consortium name="DOE Joint Genome Institute"/>
            <consortium name="Mycorrhizal Genomics Consortium"/>
            <person name="Kohler A."/>
            <person name="Kuo A."/>
            <person name="Nagy L.G."/>
            <person name="Floudas D."/>
            <person name="Copeland A."/>
            <person name="Barry K.W."/>
            <person name="Cichocki N."/>
            <person name="Veneault-Fourrey C."/>
            <person name="LaButti K."/>
            <person name="Lindquist E.A."/>
            <person name="Lipzen A."/>
            <person name="Lundell T."/>
            <person name="Morin E."/>
            <person name="Murat C."/>
            <person name="Riley R."/>
            <person name="Ohm R."/>
            <person name="Sun H."/>
            <person name="Tunlid A."/>
            <person name="Henrissat B."/>
            <person name="Grigoriev I.V."/>
            <person name="Hibbett D.S."/>
            <person name="Martin F."/>
        </authorList>
    </citation>
    <scope>NUCLEOTIDE SEQUENCE [LARGE SCALE GENOMIC DNA]</scope>
    <source>
        <strain evidence="3">LaAM-08-1</strain>
    </source>
</reference>
<proteinExistence type="predicted"/>
<dbReference type="AlphaFoldDB" id="A0A0C9XF66"/>
<dbReference type="HOGENOM" id="CLU_1865378_0_0_1"/>
<dbReference type="STRING" id="1095629.A0A0C9XF66"/>
<dbReference type="InterPro" id="IPR040976">
    <property type="entry name" value="Pkinase_fungal"/>
</dbReference>
<organism evidence="2 3">
    <name type="scientific">Laccaria amethystina LaAM-08-1</name>
    <dbReference type="NCBI Taxonomy" id="1095629"/>
    <lineage>
        <taxon>Eukaryota</taxon>
        <taxon>Fungi</taxon>
        <taxon>Dikarya</taxon>
        <taxon>Basidiomycota</taxon>
        <taxon>Agaricomycotina</taxon>
        <taxon>Agaricomycetes</taxon>
        <taxon>Agaricomycetidae</taxon>
        <taxon>Agaricales</taxon>
        <taxon>Agaricineae</taxon>
        <taxon>Hydnangiaceae</taxon>
        <taxon>Laccaria</taxon>
    </lineage>
</organism>
<name>A0A0C9XF66_9AGAR</name>
<accession>A0A0C9XF66</accession>
<reference evidence="2 3" key="1">
    <citation type="submission" date="2014-04" db="EMBL/GenBank/DDBJ databases">
        <authorList>
            <consortium name="DOE Joint Genome Institute"/>
            <person name="Kuo A."/>
            <person name="Kohler A."/>
            <person name="Nagy L.G."/>
            <person name="Floudas D."/>
            <person name="Copeland A."/>
            <person name="Barry K.W."/>
            <person name="Cichocki N."/>
            <person name="Veneault-Fourrey C."/>
            <person name="LaButti K."/>
            <person name="Lindquist E.A."/>
            <person name="Lipzen A."/>
            <person name="Lundell T."/>
            <person name="Morin E."/>
            <person name="Murat C."/>
            <person name="Sun H."/>
            <person name="Tunlid A."/>
            <person name="Henrissat B."/>
            <person name="Grigoriev I.V."/>
            <person name="Hibbett D.S."/>
            <person name="Martin F."/>
            <person name="Nordberg H.P."/>
            <person name="Cantor M.N."/>
            <person name="Hua S.X."/>
        </authorList>
    </citation>
    <scope>NUCLEOTIDE SEQUENCE [LARGE SCALE GENOMIC DNA]</scope>
    <source>
        <strain evidence="2 3">LaAM-08-1</strain>
    </source>
</reference>
<protein>
    <recommendedName>
        <fullName evidence="1">Fungal-type protein kinase domain-containing protein</fullName>
    </recommendedName>
</protein>
<dbReference type="EMBL" id="KN838778">
    <property type="protein sequence ID" value="KIJ94812.1"/>
    <property type="molecule type" value="Genomic_DNA"/>
</dbReference>
<dbReference type="Proteomes" id="UP000054477">
    <property type="component" value="Unassembled WGS sequence"/>
</dbReference>
<dbReference type="Pfam" id="PF17667">
    <property type="entry name" value="Pkinase_fungal"/>
    <property type="match status" value="1"/>
</dbReference>